<feature type="transmembrane region" description="Helical" evidence="1">
    <location>
        <begin position="20"/>
        <end position="40"/>
    </location>
</feature>
<sequence length="166" mass="17242">MLSASARSRRTTARRTRSPFDLVGPVGLGGLGLLHAAWALGWRWPGGSDEAWAERIGGSTEMPTKAETWTMAVVLAGAAGVVAASTSSALRPPLLRRGVRLAAWGGSAVLIGRALYFLPQDLTGEPGVFNKLDLAVYAPLSATLGICIANGLRRSAHEVATASHAA</sequence>
<keyword evidence="3" id="KW-1185">Reference proteome</keyword>
<feature type="transmembrane region" description="Helical" evidence="1">
    <location>
        <begin position="134"/>
        <end position="152"/>
    </location>
</feature>
<keyword evidence="1" id="KW-0472">Membrane</keyword>
<dbReference type="STRING" id="561176.SAMN04488561_3270"/>
<accession>A0A1H5MLR4</accession>
<feature type="transmembrane region" description="Helical" evidence="1">
    <location>
        <begin position="101"/>
        <end position="119"/>
    </location>
</feature>
<evidence type="ECO:0008006" key="4">
    <source>
        <dbReference type="Google" id="ProtNLM"/>
    </source>
</evidence>
<evidence type="ECO:0000256" key="1">
    <source>
        <dbReference type="SAM" id="Phobius"/>
    </source>
</evidence>
<organism evidence="2 3">
    <name type="scientific">Jiangella alba</name>
    <dbReference type="NCBI Taxonomy" id="561176"/>
    <lineage>
        <taxon>Bacteria</taxon>
        <taxon>Bacillati</taxon>
        <taxon>Actinomycetota</taxon>
        <taxon>Actinomycetes</taxon>
        <taxon>Jiangellales</taxon>
        <taxon>Jiangellaceae</taxon>
        <taxon>Jiangella</taxon>
    </lineage>
</organism>
<feature type="transmembrane region" description="Helical" evidence="1">
    <location>
        <begin position="69"/>
        <end position="89"/>
    </location>
</feature>
<name>A0A1H5MLR4_9ACTN</name>
<reference evidence="3" key="1">
    <citation type="submission" date="2016-10" db="EMBL/GenBank/DDBJ databases">
        <authorList>
            <person name="Varghese N."/>
            <person name="Submissions S."/>
        </authorList>
    </citation>
    <scope>NUCLEOTIDE SEQUENCE [LARGE SCALE GENOMIC DNA]</scope>
    <source>
        <strain evidence="3">DSM 45237</strain>
    </source>
</reference>
<dbReference type="EMBL" id="FNUC01000003">
    <property type="protein sequence ID" value="SEE90332.1"/>
    <property type="molecule type" value="Genomic_DNA"/>
</dbReference>
<proteinExistence type="predicted"/>
<dbReference type="InterPro" id="IPR025058">
    <property type="entry name" value="DUF3995"/>
</dbReference>
<evidence type="ECO:0000313" key="2">
    <source>
        <dbReference type="EMBL" id="SEE90332.1"/>
    </source>
</evidence>
<dbReference type="Proteomes" id="UP000181980">
    <property type="component" value="Unassembled WGS sequence"/>
</dbReference>
<keyword evidence="1" id="KW-0812">Transmembrane</keyword>
<dbReference type="AlphaFoldDB" id="A0A1H5MLR4"/>
<evidence type="ECO:0000313" key="3">
    <source>
        <dbReference type="Proteomes" id="UP000181980"/>
    </source>
</evidence>
<protein>
    <recommendedName>
        <fullName evidence="4">DUF3995 domain-containing protein</fullName>
    </recommendedName>
</protein>
<dbReference type="Pfam" id="PF13160">
    <property type="entry name" value="DUF3995"/>
    <property type="match status" value="1"/>
</dbReference>
<gene>
    <name evidence="2" type="ORF">SAMN04488561_3270</name>
</gene>
<keyword evidence="1" id="KW-1133">Transmembrane helix</keyword>